<dbReference type="GO" id="GO:0000165">
    <property type="term" value="P:MAPK cascade"/>
    <property type="evidence" value="ECO:0007669"/>
    <property type="project" value="TreeGrafter"/>
</dbReference>
<feature type="region of interest" description="Disordered" evidence="1">
    <location>
        <begin position="732"/>
        <end position="751"/>
    </location>
</feature>
<gene>
    <name evidence="3" type="ORF">TTHERM_00330020</name>
</gene>
<feature type="region of interest" description="Disordered" evidence="1">
    <location>
        <begin position="470"/>
        <end position="514"/>
    </location>
</feature>
<dbReference type="InterPro" id="IPR000719">
    <property type="entry name" value="Prot_kinase_dom"/>
</dbReference>
<keyword evidence="3" id="KW-0418">Kinase</keyword>
<reference evidence="4" key="1">
    <citation type="journal article" date="2006" name="PLoS Biol.">
        <title>Macronuclear genome sequence of the ciliate Tetrahymena thermophila, a model eukaryote.</title>
        <authorList>
            <person name="Eisen J.A."/>
            <person name="Coyne R.S."/>
            <person name="Wu M."/>
            <person name="Wu D."/>
            <person name="Thiagarajan M."/>
            <person name="Wortman J.R."/>
            <person name="Badger J.H."/>
            <person name="Ren Q."/>
            <person name="Amedeo P."/>
            <person name="Jones K.M."/>
            <person name="Tallon L.J."/>
            <person name="Delcher A.L."/>
            <person name="Salzberg S.L."/>
            <person name="Silva J.C."/>
            <person name="Haas B.J."/>
            <person name="Majoros W.H."/>
            <person name="Farzad M."/>
            <person name="Carlton J.M."/>
            <person name="Smith R.K. Jr."/>
            <person name="Garg J."/>
            <person name="Pearlman R.E."/>
            <person name="Karrer K.M."/>
            <person name="Sun L."/>
            <person name="Manning G."/>
            <person name="Elde N.C."/>
            <person name="Turkewitz A.P."/>
            <person name="Asai D.J."/>
            <person name="Wilkes D.E."/>
            <person name="Wang Y."/>
            <person name="Cai H."/>
            <person name="Collins K."/>
            <person name="Stewart B.A."/>
            <person name="Lee S.R."/>
            <person name="Wilamowska K."/>
            <person name="Weinberg Z."/>
            <person name="Ruzzo W.L."/>
            <person name="Wloga D."/>
            <person name="Gaertig J."/>
            <person name="Frankel J."/>
            <person name="Tsao C.-C."/>
            <person name="Gorovsky M.A."/>
            <person name="Keeling P.J."/>
            <person name="Waller R.F."/>
            <person name="Patron N.J."/>
            <person name="Cherry J.M."/>
            <person name="Stover N.A."/>
            <person name="Krieger C.J."/>
            <person name="del Toro C."/>
            <person name="Ryder H.F."/>
            <person name="Williamson S.C."/>
            <person name="Barbeau R.A."/>
            <person name="Hamilton E.P."/>
            <person name="Orias E."/>
        </authorList>
    </citation>
    <scope>NUCLEOTIDE SEQUENCE [LARGE SCALE GENOMIC DNA]</scope>
    <source>
        <strain evidence="4">SB210</strain>
    </source>
</reference>
<dbReference type="RefSeq" id="XP_001026567.2">
    <property type="nucleotide sequence ID" value="XM_001026567.2"/>
</dbReference>
<organism evidence="3 4">
    <name type="scientific">Tetrahymena thermophila (strain SB210)</name>
    <dbReference type="NCBI Taxonomy" id="312017"/>
    <lineage>
        <taxon>Eukaryota</taxon>
        <taxon>Sar</taxon>
        <taxon>Alveolata</taxon>
        <taxon>Ciliophora</taxon>
        <taxon>Intramacronucleata</taxon>
        <taxon>Oligohymenophorea</taxon>
        <taxon>Hymenostomatida</taxon>
        <taxon>Tetrahymenina</taxon>
        <taxon>Tetrahymenidae</taxon>
        <taxon>Tetrahymena</taxon>
    </lineage>
</organism>
<dbReference type="Pfam" id="PF00069">
    <property type="entry name" value="Pkinase"/>
    <property type="match status" value="1"/>
</dbReference>
<dbReference type="GO" id="GO:0004674">
    <property type="term" value="F:protein serine/threonine kinase activity"/>
    <property type="evidence" value="ECO:0007669"/>
    <property type="project" value="TreeGrafter"/>
</dbReference>
<dbReference type="GO" id="GO:0043408">
    <property type="term" value="P:regulation of MAPK cascade"/>
    <property type="evidence" value="ECO:0007669"/>
    <property type="project" value="TreeGrafter"/>
</dbReference>
<dbReference type="AlphaFoldDB" id="I7MJJ7"/>
<feature type="region of interest" description="Disordered" evidence="1">
    <location>
        <begin position="337"/>
        <end position="372"/>
    </location>
</feature>
<feature type="compositionally biased region" description="Low complexity" evidence="1">
    <location>
        <begin position="499"/>
        <end position="513"/>
    </location>
</feature>
<protein>
    <submittedName>
        <fullName evidence="3">Protein kinase</fullName>
    </submittedName>
</protein>
<keyword evidence="4" id="KW-1185">Reference proteome</keyword>
<dbReference type="GeneID" id="7826691"/>
<feature type="compositionally biased region" description="Polar residues" evidence="1">
    <location>
        <begin position="732"/>
        <end position="749"/>
    </location>
</feature>
<evidence type="ECO:0000259" key="2">
    <source>
        <dbReference type="PROSITE" id="PS50011"/>
    </source>
</evidence>
<name>I7MJJ7_TETTS</name>
<evidence type="ECO:0000313" key="4">
    <source>
        <dbReference type="Proteomes" id="UP000009168"/>
    </source>
</evidence>
<dbReference type="InterPro" id="IPR011009">
    <property type="entry name" value="Kinase-like_dom_sf"/>
</dbReference>
<dbReference type="KEGG" id="tet:TTHERM_00330020"/>
<dbReference type="GO" id="GO:0005737">
    <property type="term" value="C:cytoplasm"/>
    <property type="evidence" value="ECO:0007669"/>
    <property type="project" value="TreeGrafter"/>
</dbReference>
<dbReference type="InterPro" id="IPR050285">
    <property type="entry name" value="STE20_Ser/Thr_kinase"/>
</dbReference>
<dbReference type="EMBL" id="GG662299">
    <property type="protein sequence ID" value="EAS06322.2"/>
    <property type="molecule type" value="Genomic_DNA"/>
</dbReference>
<dbReference type="PANTHER" id="PTHR48015">
    <property type="entry name" value="SERINE/THREONINE-PROTEIN KINASE TAO"/>
    <property type="match status" value="1"/>
</dbReference>
<dbReference type="GO" id="GO:0005524">
    <property type="term" value="F:ATP binding"/>
    <property type="evidence" value="ECO:0007669"/>
    <property type="project" value="InterPro"/>
</dbReference>
<dbReference type="eggNOG" id="ENOG502T09F">
    <property type="taxonomic scope" value="Eukaryota"/>
</dbReference>
<keyword evidence="3" id="KW-0808">Transferase</keyword>
<dbReference type="Proteomes" id="UP000009168">
    <property type="component" value="Unassembled WGS sequence"/>
</dbReference>
<feature type="compositionally biased region" description="Polar residues" evidence="1">
    <location>
        <begin position="470"/>
        <end position="498"/>
    </location>
</feature>
<dbReference type="SUPFAM" id="SSF56112">
    <property type="entry name" value="Protein kinase-like (PK-like)"/>
    <property type="match status" value="1"/>
</dbReference>
<dbReference type="Gene3D" id="1.10.510.10">
    <property type="entry name" value="Transferase(Phosphotransferase) domain 1"/>
    <property type="match status" value="1"/>
</dbReference>
<dbReference type="STRING" id="312017.I7MJJ7"/>
<evidence type="ECO:0000313" key="3">
    <source>
        <dbReference type="EMBL" id="EAS06322.2"/>
    </source>
</evidence>
<feature type="compositionally biased region" description="Low complexity" evidence="1">
    <location>
        <begin position="574"/>
        <end position="598"/>
    </location>
</feature>
<sequence length="804" mass="92152">MGNDSSQIEKFTDAVLANFDNFVIVEGQEVQGIFGKCVLYQKKSKQNEYVICKKIQIGSEAKQKHIQQYFEQRMQIQHSNLLKFYGYSFNRQNSICSTNYSFNAYFEYHPISLLQENNNRQQNEEIYQLNELWYMAKCLISLCDYLQQNDEVHPNIHPSSIFLTEAGQLKLVDSSVLNLSSPQQKQHHMSFENSQTHAQMQFEQRYIAPEEVIHQKNMNKYKLSVFQIGMTLLESALIQDCSYIYLEDDSINQNSLDFLINKVQEVYGDQFTTFLKKMLQLNPNNRPDIHEIYQQQFKSVDQTNQSQLSLNRMSEVVGETSPIPRSMRLNSSLINQGNFLNNQPSQQNSVVNSNNTNVVNNSNNNNHSRISSSRYVISKTSTLQQIGINNQPNSINQSIASLQSKSNIPQFDNNLIKSPINYYIKMEKATPIQSVQTTQKNSPIKEQINTSFNFQEANNNSQKALNQSVINANNNPSSGHYLHNFQSFSNTMNNPQVENNGNSGLNNSNTSIGQSWLKQNNTNYYSFNQTQHSFNQNEQQHGQPIKYIESNNKNSQYSNSPPKMLVNAQELNQNAAQQQIKNNESKQQQQFYQKQPSQLYDKGDSKLNQSTVSTQGLKDSYLIQNGQQHQTNNEVREGSVSQQFVYQNPVNNTTTVYKVHYSRGSSPQNITKQSPNQFSDKVSFGEHAKVNDLKNSKVQGVQNSQSQQSSSISQQNNIQEINKKINNYYSQTSNSHSQLQNQQAETQKSMLAEQQLKRKSITLEKDESLLDKNGVESQNQKKSTQIKTTQIVHPKQIALNITPK</sequence>
<dbReference type="PROSITE" id="PS50011">
    <property type="entry name" value="PROTEIN_KINASE_DOM"/>
    <property type="match status" value="1"/>
</dbReference>
<dbReference type="PANTHER" id="PTHR48015:SF25">
    <property type="entry name" value="SERINE_THREONINE-PROTEIN KINASE FLR-4"/>
    <property type="match status" value="1"/>
</dbReference>
<feature type="compositionally biased region" description="Low complexity" evidence="1">
    <location>
        <begin position="341"/>
        <end position="372"/>
    </location>
</feature>
<accession>I7MJJ7</accession>
<evidence type="ECO:0000256" key="1">
    <source>
        <dbReference type="SAM" id="MobiDB-lite"/>
    </source>
</evidence>
<dbReference type="SMART" id="SM00220">
    <property type="entry name" value="S_TKc"/>
    <property type="match status" value="1"/>
</dbReference>
<dbReference type="InParanoid" id="I7MJJ7"/>
<feature type="region of interest" description="Disordered" evidence="1">
    <location>
        <begin position="574"/>
        <end position="611"/>
    </location>
</feature>
<feature type="domain" description="Protein kinase" evidence="2">
    <location>
        <begin position="23"/>
        <end position="298"/>
    </location>
</feature>
<proteinExistence type="predicted"/>